<evidence type="ECO:0000313" key="8">
    <source>
        <dbReference type="EMBL" id="MRW98043.1"/>
    </source>
</evidence>
<dbReference type="Proteomes" id="UP000443423">
    <property type="component" value="Unassembled WGS sequence"/>
</dbReference>
<dbReference type="InterPro" id="IPR042094">
    <property type="entry name" value="T2SS_GspF_sf"/>
</dbReference>
<accession>A0A6A8GCZ3</accession>
<keyword evidence="8" id="KW-0969">Cilium</keyword>
<evidence type="ECO:0000259" key="7">
    <source>
        <dbReference type="Pfam" id="PF00482"/>
    </source>
</evidence>
<feature type="transmembrane region" description="Helical" evidence="6">
    <location>
        <begin position="398"/>
        <end position="416"/>
    </location>
</feature>
<gene>
    <name evidence="8" type="ORF">GJR99_15865</name>
</gene>
<organism evidence="8 9">
    <name type="scientific">Haloferax marinum</name>
    <dbReference type="NCBI Taxonomy" id="2666143"/>
    <lineage>
        <taxon>Archaea</taxon>
        <taxon>Methanobacteriati</taxon>
        <taxon>Methanobacteriota</taxon>
        <taxon>Stenosarchaea group</taxon>
        <taxon>Halobacteria</taxon>
        <taxon>Halobacteriales</taxon>
        <taxon>Haloferacaceae</taxon>
        <taxon>Haloferax</taxon>
    </lineage>
</organism>
<name>A0A6A8GCZ3_9EURY</name>
<dbReference type="InterPro" id="IPR018076">
    <property type="entry name" value="T2SS_GspF_dom"/>
</dbReference>
<dbReference type="PANTHER" id="PTHR35402:SF1">
    <property type="entry name" value="TYPE II SECRETION SYSTEM PROTEIN GSPF DOMAIN-CONTAINING PROTEIN"/>
    <property type="match status" value="1"/>
</dbReference>
<feature type="transmembrane region" description="Helical" evidence="6">
    <location>
        <begin position="625"/>
        <end position="649"/>
    </location>
</feature>
<feature type="transmembrane region" description="Helical" evidence="6">
    <location>
        <begin position="58"/>
        <end position="85"/>
    </location>
</feature>
<keyword evidence="4 6" id="KW-1133">Transmembrane helix</keyword>
<evidence type="ECO:0000256" key="6">
    <source>
        <dbReference type="SAM" id="Phobius"/>
    </source>
</evidence>
<feature type="transmembrane region" description="Helical" evidence="6">
    <location>
        <begin position="120"/>
        <end position="144"/>
    </location>
</feature>
<comment type="caution">
    <text evidence="8">The sequence shown here is derived from an EMBL/GenBank/DDBJ whole genome shotgun (WGS) entry which is preliminary data.</text>
</comment>
<keyword evidence="5 6" id="KW-0472">Membrane</keyword>
<dbReference type="EMBL" id="WKJQ01000002">
    <property type="protein sequence ID" value="MRW98043.1"/>
    <property type="molecule type" value="Genomic_DNA"/>
</dbReference>
<evidence type="ECO:0000256" key="2">
    <source>
        <dbReference type="ARBA" id="ARBA00022475"/>
    </source>
</evidence>
<evidence type="ECO:0000256" key="4">
    <source>
        <dbReference type="ARBA" id="ARBA00022989"/>
    </source>
</evidence>
<comment type="subcellular location">
    <subcellularLocation>
        <location evidence="1">Cell membrane</location>
        <topology evidence="1">Multi-pass membrane protein</topology>
    </subcellularLocation>
</comment>
<feature type="domain" description="Type II secretion system protein GspF" evidence="7">
    <location>
        <begin position="472"/>
        <end position="596"/>
    </location>
</feature>
<dbReference type="RefSeq" id="WP_151114035.1">
    <property type="nucleotide sequence ID" value="NZ_WKJQ01000002.1"/>
</dbReference>
<keyword evidence="9" id="KW-1185">Reference proteome</keyword>
<keyword evidence="3 6" id="KW-0812">Transmembrane</keyword>
<dbReference type="Gene3D" id="1.20.81.30">
    <property type="entry name" value="Type II secretion system (T2SS), domain F"/>
    <property type="match status" value="1"/>
</dbReference>
<evidence type="ECO:0000256" key="3">
    <source>
        <dbReference type="ARBA" id="ARBA00022692"/>
    </source>
</evidence>
<keyword evidence="8" id="KW-0282">Flagellum</keyword>
<dbReference type="PANTHER" id="PTHR35402">
    <property type="entry name" value="INTEGRAL MEMBRANE PROTEIN-RELATED"/>
    <property type="match status" value="1"/>
</dbReference>
<dbReference type="InterPro" id="IPR056569">
    <property type="entry name" value="ArlJ-like"/>
</dbReference>
<keyword evidence="8" id="KW-0966">Cell projection</keyword>
<dbReference type="OrthoDB" id="200343at2157"/>
<feature type="transmembrane region" description="Helical" evidence="6">
    <location>
        <begin position="304"/>
        <end position="325"/>
    </location>
</feature>
<reference evidence="8 9" key="1">
    <citation type="submission" date="2019-11" db="EMBL/GenBank/DDBJ databases">
        <title>Whole genome sequence of Haloferax sp. MBLA0078.</title>
        <authorList>
            <person name="Seo M.-J."/>
            <person name="Cho E.-S."/>
        </authorList>
    </citation>
    <scope>NUCLEOTIDE SEQUENCE [LARGE SCALE GENOMIC DNA]</scope>
    <source>
        <strain evidence="8 9">MBLA0078</strain>
    </source>
</reference>
<feature type="transmembrane region" description="Helical" evidence="6">
    <location>
        <begin position="436"/>
        <end position="453"/>
    </location>
</feature>
<dbReference type="Pfam" id="PF00482">
    <property type="entry name" value="T2SSF"/>
    <property type="match status" value="2"/>
</dbReference>
<feature type="transmembrane region" description="Helical" evidence="6">
    <location>
        <begin position="656"/>
        <end position="674"/>
    </location>
</feature>
<feature type="transmembrane region" description="Helical" evidence="6">
    <location>
        <begin position="579"/>
        <end position="596"/>
    </location>
</feature>
<evidence type="ECO:0000256" key="1">
    <source>
        <dbReference type="ARBA" id="ARBA00004651"/>
    </source>
</evidence>
<evidence type="ECO:0000256" key="5">
    <source>
        <dbReference type="ARBA" id="ARBA00023136"/>
    </source>
</evidence>
<protein>
    <submittedName>
        <fullName evidence="8">Flagella assembly protein j</fullName>
    </submittedName>
</protein>
<feature type="transmembrane region" description="Helical" evidence="6">
    <location>
        <begin position="278"/>
        <end position="298"/>
    </location>
</feature>
<dbReference type="GO" id="GO:0005886">
    <property type="term" value="C:plasma membrane"/>
    <property type="evidence" value="ECO:0007669"/>
    <property type="project" value="UniProtKB-SubCell"/>
</dbReference>
<feature type="domain" description="Type II secretion system protein GspF" evidence="7">
    <location>
        <begin position="166"/>
        <end position="292"/>
    </location>
</feature>
<proteinExistence type="predicted"/>
<evidence type="ECO:0000313" key="9">
    <source>
        <dbReference type="Proteomes" id="UP000443423"/>
    </source>
</evidence>
<sequence>MSLEPGRVDDEFEFGALDAFGDWLLPLTRHVFVPDSEFVTKLERKLAESRMPDTVELYLSRAVAIGFLSGVLLWLFGIFAGYALFATGLVSPTAFSAPTFGIFTIDDATRAFLLTLKVPFIVFLTGLLFGTFGFATAFGGLVTVPFTRSSARRREINLLLPDVISFMYALSVGGLNQLEILESVARADDTYGEAAREFQSIVWETEYFDTDYRSAIREQASVTPSEELSQFLVDMLSIINSGGDLTRFFDDKRSKHMRTARNEQELALDTLELFGEMYMTLSLFPLLLVIILAAMSLLGQVQDFMLYLTVYGILPLLGVMFLVMLSTVRREDPGSGYLRPEDDSYYVAHEHEGLTDVGLVERFIGTYSIFDRIHDYEGSHEAVAILTRPHHFFRDHPLYTLVVTIPVSAVLVLLAIGNGAPSSWSEILANPVGGTILYLYVPLYIVFTPLAIFHEWNVRSRRAVLHNLSDNLRKLSSANDTGLTLLESIKTVAETTPGKLAREFENMYAKVDYGMSLEESLLEFNNRYHLPRLARTLKLIMKAQEASNHISSVLSAAAQASENQDDIDREQKTRTRMQVVIIVMTFLTLLAVMAILKTQFIDVMSRLSANASGATSFGSGVNTPLLSLLFFHAVTLQAIISGVICGYIQEADVRSGLKYVVAMLTVSLLVWTVVG</sequence>
<keyword evidence="2" id="KW-1003">Cell membrane</keyword>
<dbReference type="AlphaFoldDB" id="A0A6A8GCZ3"/>